<dbReference type="EMBL" id="LBMM01013744">
    <property type="protein sequence ID" value="KMQ85495.1"/>
    <property type="molecule type" value="Genomic_DNA"/>
</dbReference>
<evidence type="ECO:0000256" key="2">
    <source>
        <dbReference type="SAM" id="MobiDB-lite"/>
    </source>
</evidence>
<dbReference type="PaxDb" id="67767-A0A0J7MYH9"/>
<accession>A0A0J7MYH9</accession>
<feature type="coiled-coil region" evidence="1">
    <location>
        <begin position="43"/>
        <end position="70"/>
    </location>
</feature>
<dbReference type="Proteomes" id="UP000036403">
    <property type="component" value="Unassembled WGS sequence"/>
</dbReference>
<name>A0A0J7MYH9_LASNI</name>
<evidence type="ECO:0000313" key="3">
    <source>
        <dbReference type="EMBL" id="KMQ85495.1"/>
    </source>
</evidence>
<dbReference type="AlphaFoldDB" id="A0A0J7MYH9"/>
<reference evidence="3 4" key="1">
    <citation type="submission" date="2015-04" db="EMBL/GenBank/DDBJ databases">
        <title>Lasius niger genome sequencing.</title>
        <authorList>
            <person name="Konorov E.A."/>
            <person name="Nikitin M.A."/>
            <person name="Kirill M.V."/>
            <person name="Chang P."/>
        </authorList>
    </citation>
    <scope>NUCLEOTIDE SEQUENCE [LARGE SCALE GENOMIC DNA]</scope>
    <source>
        <tissue evidence="3">Whole</tissue>
    </source>
</reference>
<dbReference type="OrthoDB" id="10067217at2759"/>
<gene>
    <name evidence="3" type="ORF">RF55_15916</name>
</gene>
<feature type="region of interest" description="Disordered" evidence="2">
    <location>
        <begin position="170"/>
        <end position="193"/>
    </location>
</feature>
<organism evidence="3 4">
    <name type="scientific">Lasius niger</name>
    <name type="common">Black garden ant</name>
    <dbReference type="NCBI Taxonomy" id="67767"/>
    <lineage>
        <taxon>Eukaryota</taxon>
        <taxon>Metazoa</taxon>
        <taxon>Ecdysozoa</taxon>
        <taxon>Arthropoda</taxon>
        <taxon>Hexapoda</taxon>
        <taxon>Insecta</taxon>
        <taxon>Pterygota</taxon>
        <taxon>Neoptera</taxon>
        <taxon>Endopterygota</taxon>
        <taxon>Hymenoptera</taxon>
        <taxon>Apocrita</taxon>
        <taxon>Aculeata</taxon>
        <taxon>Formicoidea</taxon>
        <taxon>Formicidae</taxon>
        <taxon>Formicinae</taxon>
        <taxon>Lasius</taxon>
        <taxon>Lasius</taxon>
    </lineage>
</organism>
<feature type="compositionally biased region" description="Low complexity" evidence="2">
    <location>
        <begin position="181"/>
        <end position="193"/>
    </location>
</feature>
<proteinExistence type="predicted"/>
<protein>
    <submittedName>
        <fullName evidence="3">Ring finger and ccch-type zinc finger domain-containing protein 2-like protein</fullName>
    </submittedName>
</protein>
<keyword evidence="1" id="KW-0175">Coiled coil</keyword>
<sequence length="193" mass="22121">MTPTSSGDGGGGSGFMGENYITLGRNIVAPESLPQFPRSEYTSKDLILESQKVKQQLRHLEKKLNDLKLATQGATTFFTTGERLAQELRMIEAGIRERERDMRNWSCNPYGTGTTTFPWIQQSSNDWLSNQEYNQDYKIEEEDTYEAGLANDMRELELRWEFELREQEKHWSSGGEEDIITTTTTTTTTSKNK</sequence>
<keyword evidence="4" id="KW-1185">Reference proteome</keyword>
<dbReference type="STRING" id="67767.A0A0J7MYH9"/>
<evidence type="ECO:0000313" key="4">
    <source>
        <dbReference type="Proteomes" id="UP000036403"/>
    </source>
</evidence>
<evidence type="ECO:0000256" key="1">
    <source>
        <dbReference type="SAM" id="Coils"/>
    </source>
</evidence>
<comment type="caution">
    <text evidence="3">The sequence shown here is derived from an EMBL/GenBank/DDBJ whole genome shotgun (WGS) entry which is preliminary data.</text>
</comment>